<sequence>MTAGNLINALAVEATVRPLDLAVALPHAPGPSPEGPAAVGAALDGLPGRPGPPKWRDAHARVGTGRAALTDAERAALGPAADRFPPSG</sequence>
<dbReference type="Proteomes" id="UP001603418">
    <property type="component" value="Unassembled WGS sequence"/>
</dbReference>
<proteinExistence type="predicted"/>
<reference evidence="2 3" key="1">
    <citation type="submission" date="2024-10" db="EMBL/GenBank/DDBJ databases">
        <title>The Natural Products Discovery Center: Release of the First 8490 Sequenced Strains for Exploring Actinobacteria Biosynthetic Diversity.</title>
        <authorList>
            <person name="Kalkreuter E."/>
            <person name="Kautsar S.A."/>
            <person name="Yang D."/>
            <person name="Bader C.D."/>
            <person name="Teijaro C.N."/>
            <person name="Fluegel L."/>
            <person name="Davis C.M."/>
            <person name="Simpson J.R."/>
            <person name="Lauterbach L."/>
            <person name="Steele A.D."/>
            <person name="Gui C."/>
            <person name="Meng S."/>
            <person name="Li G."/>
            <person name="Viehrig K."/>
            <person name="Ye F."/>
            <person name="Su P."/>
            <person name="Kiefer A.F."/>
            <person name="Nichols A."/>
            <person name="Cepeda A.J."/>
            <person name="Yan W."/>
            <person name="Fan B."/>
            <person name="Jiang Y."/>
            <person name="Adhikari A."/>
            <person name="Zheng C.-J."/>
            <person name="Schuster L."/>
            <person name="Cowan T.M."/>
            <person name="Smanski M.J."/>
            <person name="Chevrette M.G."/>
            <person name="De Carvalho L.P.S."/>
            <person name="Shen B."/>
        </authorList>
    </citation>
    <scope>NUCLEOTIDE SEQUENCE [LARGE SCALE GENOMIC DNA]</scope>
    <source>
        <strain evidence="2 3">NPDC013366</strain>
    </source>
</reference>
<dbReference type="RefSeq" id="WP_051816027.1">
    <property type="nucleotide sequence ID" value="NZ_JBFACJ010000005.1"/>
</dbReference>
<evidence type="ECO:0000313" key="2">
    <source>
        <dbReference type="EMBL" id="MFF9887241.1"/>
    </source>
</evidence>
<name>A0ABW6Z7V5_9ACTN</name>
<keyword evidence="3" id="KW-1185">Reference proteome</keyword>
<comment type="caution">
    <text evidence="2">The sequence shown here is derived from an EMBL/GenBank/DDBJ whole genome shotgun (WGS) entry which is preliminary data.</text>
</comment>
<accession>A0ABW6Z7V5</accession>
<protein>
    <submittedName>
        <fullName evidence="2">Uncharacterized protein</fullName>
    </submittedName>
</protein>
<organism evidence="2 3">
    <name type="scientific">Streptomyces eurythermus</name>
    <dbReference type="NCBI Taxonomy" id="42237"/>
    <lineage>
        <taxon>Bacteria</taxon>
        <taxon>Bacillati</taxon>
        <taxon>Actinomycetota</taxon>
        <taxon>Actinomycetes</taxon>
        <taxon>Kitasatosporales</taxon>
        <taxon>Streptomycetaceae</taxon>
        <taxon>Streptomyces</taxon>
    </lineage>
</organism>
<evidence type="ECO:0000256" key="1">
    <source>
        <dbReference type="SAM" id="MobiDB-lite"/>
    </source>
</evidence>
<evidence type="ECO:0000313" key="3">
    <source>
        <dbReference type="Proteomes" id="UP001603418"/>
    </source>
</evidence>
<gene>
    <name evidence="2" type="ORF">ACF1HC_37605</name>
</gene>
<dbReference type="EMBL" id="JBICBM010000027">
    <property type="protein sequence ID" value="MFF9887241.1"/>
    <property type="molecule type" value="Genomic_DNA"/>
</dbReference>
<feature type="region of interest" description="Disordered" evidence="1">
    <location>
        <begin position="26"/>
        <end position="58"/>
    </location>
</feature>